<comment type="caution">
    <text evidence="4">The sequence shown here is derived from an EMBL/GenBank/DDBJ whole genome shotgun (WGS) entry which is preliminary data.</text>
</comment>
<dbReference type="SMART" id="SM00448">
    <property type="entry name" value="REC"/>
    <property type="match status" value="1"/>
</dbReference>
<accession>A0A8J2TS49</accession>
<gene>
    <name evidence="4" type="primary">lytR</name>
    <name evidence="4" type="ORF">GCM10011531_26920</name>
</gene>
<dbReference type="Gene3D" id="2.40.50.1020">
    <property type="entry name" value="LytTr DNA-binding domain"/>
    <property type="match status" value="1"/>
</dbReference>
<dbReference type="PANTHER" id="PTHR37299:SF1">
    <property type="entry name" value="STAGE 0 SPORULATION PROTEIN A HOMOLOG"/>
    <property type="match status" value="1"/>
</dbReference>
<name>A0A8J2TS49_9FLAO</name>
<dbReference type="InterPro" id="IPR046947">
    <property type="entry name" value="LytR-like"/>
</dbReference>
<reference evidence="4 5" key="1">
    <citation type="journal article" date="2014" name="Int. J. Syst. Evol. Microbiol.">
        <title>Complete genome sequence of Corynebacterium casei LMG S-19264T (=DSM 44701T), isolated from a smear-ripened cheese.</title>
        <authorList>
            <consortium name="US DOE Joint Genome Institute (JGI-PGF)"/>
            <person name="Walter F."/>
            <person name="Albersmeier A."/>
            <person name="Kalinowski J."/>
            <person name="Ruckert C."/>
        </authorList>
    </citation>
    <scope>NUCLEOTIDE SEQUENCE [LARGE SCALE GENOMIC DNA]</scope>
    <source>
        <strain evidence="4 5">CGMCC 1.15295</strain>
    </source>
</reference>
<dbReference type="Gene3D" id="3.40.50.2300">
    <property type="match status" value="1"/>
</dbReference>
<dbReference type="SUPFAM" id="SSF52172">
    <property type="entry name" value="CheY-like"/>
    <property type="match status" value="1"/>
</dbReference>
<dbReference type="PANTHER" id="PTHR37299">
    <property type="entry name" value="TRANSCRIPTIONAL REGULATOR-RELATED"/>
    <property type="match status" value="1"/>
</dbReference>
<proteinExistence type="predicted"/>
<feature type="domain" description="Response regulatory" evidence="2">
    <location>
        <begin position="3"/>
        <end position="117"/>
    </location>
</feature>
<evidence type="ECO:0000256" key="1">
    <source>
        <dbReference type="PROSITE-ProRule" id="PRU00169"/>
    </source>
</evidence>
<dbReference type="RefSeq" id="WP_188606927.1">
    <property type="nucleotide sequence ID" value="NZ_BMIC01000009.1"/>
</dbReference>
<feature type="domain" description="HTH LytTR-type" evidence="3">
    <location>
        <begin position="139"/>
        <end position="242"/>
    </location>
</feature>
<protein>
    <submittedName>
        <fullName evidence="4">Sensory transduction protein LytR</fullName>
    </submittedName>
</protein>
<dbReference type="InterPro" id="IPR011006">
    <property type="entry name" value="CheY-like_superfamily"/>
</dbReference>
<dbReference type="AlphaFoldDB" id="A0A8J2TS49"/>
<dbReference type="Proteomes" id="UP000598120">
    <property type="component" value="Unassembled WGS sequence"/>
</dbReference>
<organism evidence="4 5">
    <name type="scientific">Aquaticitalea lipolytica</name>
    <dbReference type="NCBI Taxonomy" id="1247562"/>
    <lineage>
        <taxon>Bacteria</taxon>
        <taxon>Pseudomonadati</taxon>
        <taxon>Bacteroidota</taxon>
        <taxon>Flavobacteriia</taxon>
        <taxon>Flavobacteriales</taxon>
        <taxon>Flavobacteriaceae</taxon>
        <taxon>Aquaticitalea</taxon>
    </lineage>
</organism>
<evidence type="ECO:0000259" key="3">
    <source>
        <dbReference type="PROSITE" id="PS50930"/>
    </source>
</evidence>
<dbReference type="GO" id="GO:0003677">
    <property type="term" value="F:DNA binding"/>
    <property type="evidence" value="ECO:0007669"/>
    <property type="project" value="InterPro"/>
</dbReference>
<dbReference type="PROSITE" id="PS50930">
    <property type="entry name" value="HTH_LYTTR"/>
    <property type="match status" value="1"/>
</dbReference>
<dbReference type="Pfam" id="PF00072">
    <property type="entry name" value="Response_reg"/>
    <property type="match status" value="1"/>
</dbReference>
<evidence type="ECO:0000313" key="4">
    <source>
        <dbReference type="EMBL" id="GFZ93577.1"/>
    </source>
</evidence>
<evidence type="ECO:0000259" key="2">
    <source>
        <dbReference type="PROSITE" id="PS50110"/>
    </source>
</evidence>
<dbReference type="Pfam" id="PF04397">
    <property type="entry name" value="LytTR"/>
    <property type="match status" value="1"/>
</dbReference>
<dbReference type="SMART" id="SM00850">
    <property type="entry name" value="LytTR"/>
    <property type="match status" value="1"/>
</dbReference>
<keyword evidence="5" id="KW-1185">Reference proteome</keyword>
<dbReference type="GO" id="GO:0000156">
    <property type="term" value="F:phosphorelay response regulator activity"/>
    <property type="evidence" value="ECO:0007669"/>
    <property type="project" value="InterPro"/>
</dbReference>
<dbReference type="PROSITE" id="PS50110">
    <property type="entry name" value="RESPONSE_REGULATORY"/>
    <property type="match status" value="1"/>
</dbReference>
<evidence type="ECO:0000313" key="5">
    <source>
        <dbReference type="Proteomes" id="UP000598120"/>
    </source>
</evidence>
<dbReference type="EMBL" id="BMIC01000009">
    <property type="protein sequence ID" value="GFZ93577.1"/>
    <property type="molecule type" value="Genomic_DNA"/>
</dbReference>
<sequence length="242" mass="28286">MIQVLILDEDKLNRKRIKQLLNNYGSIFIINECSEVSELEFFLINNTIDLLISDINFNNDVIIFDFLEKFSSSADFLTIIVSEDNNFALKAFEYQIFDYLLKPFSDVRFVESIQNFIKNHLTTKKEISNKETLINHDKFPLKLANKILFINNCEIKYIKASGGYSEVYTKEKKFVIREAISKFDNMLPNSFIRIHRSTIVNVEFIKEVMYSNYGDLTIKIDSGELLRIGKTYKSNFKSSTKI</sequence>
<feature type="modified residue" description="4-aspartylphosphate" evidence="1">
    <location>
        <position position="54"/>
    </location>
</feature>
<dbReference type="InterPro" id="IPR007492">
    <property type="entry name" value="LytTR_DNA-bd_dom"/>
</dbReference>
<dbReference type="InterPro" id="IPR001789">
    <property type="entry name" value="Sig_transdc_resp-reg_receiver"/>
</dbReference>
<keyword evidence="1" id="KW-0597">Phosphoprotein</keyword>